<evidence type="ECO:0000259" key="10">
    <source>
        <dbReference type="PROSITE" id="PS50110"/>
    </source>
</evidence>
<dbReference type="Gene3D" id="3.30.565.10">
    <property type="entry name" value="Histidine kinase-like ATPase, C-terminal domain"/>
    <property type="match status" value="1"/>
</dbReference>
<feature type="transmembrane region" description="Helical" evidence="8">
    <location>
        <begin position="262"/>
        <end position="284"/>
    </location>
</feature>
<dbReference type="SMART" id="SM00387">
    <property type="entry name" value="HATPase_c"/>
    <property type="match status" value="1"/>
</dbReference>
<dbReference type="EMBL" id="AQHF01000021">
    <property type="protein sequence ID" value="MBE0346480.1"/>
    <property type="molecule type" value="Genomic_DNA"/>
</dbReference>
<dbReference type="Proteomes" id="UP000660708">
    <property type="component" value="Unassembled WGS sequence"/>
</dbReference>
<evidence type="ECO:0000256" key="6">
    <source>
        <dbReference type="ARBA" id="ARBA00023012"/>
    </source>
</evidence>
<dbReference type="PROSITE" id="PS50110">
    <property type="entry name" value="RESPONSE_REGULATORY"/>
    <property type="match status" value="1"/>
</dbReference>
<dbReference type="SUPFAM" id="SSF52172">
    <property type="entry name" value="CheY-like"/>
    <property type="match status" value="1"/>
</dbReference>
<dbReference type="CDD" id="cd17546">
    <property type="entry name" value="REC_hyHK_CKI1_RcsC-like"/>
    <property type="match status" value="1"/>
</dbReference>
<evidence type="ECO:0000256" key="3">
    <source>
        <dbReference type="ARBA" id="ARBA00022553"/>
    </source>
</evidence>
<dbReference type="InterPro" id="IPR003661">
    <property type="entry name" value="HisK_dim/P_dom"/>
</dbReference>
<dbReference type="SMART" id="SM00448">
    <property type="entry name" value="REC"/>
    <property type="match status" value="1"/>
</dbReference>
<evidence type="ECO:0000256" key="2">
    <source>
        <dbReference type="ARBA" id="ARBA00012438"/>
    </source>
</evidence>
<comment type="caution">
    <text evidence="11">The sequence shown here is derived from an EMBL/GenBank/DDBJ whole genome shotgun (WGS) entry which is preliminary data.</text>
</comment>
<keyword evidence="4" id="KW-0808">Transferase</keyword>
<dbReference type="InterPro" id="IPR036890">
    <property type="entry name" value="HATPase_C_sf"/>
</dbReference>
<feature type="domain" description="Response regulatory" evidence="10">
    <location>
        <begin position="601"/>
        <end position="715"/>
    </location>
</feature>
<dbReference type="Pfam" id="PF02518">
    <property type="entry name" value="HATPase_c"/>
    <property type="match status" value="1"/>
</dbReference>
<keyword evidence="8" id="KW-0472">Membrane</keyword>
<dbReference type="Gene3D" id="1.10.287.130">
    <property type="match status" value="1"/>
</dbReference>
<dbReference type="Gene3D" id="3.40.50.2300">
    <property type="match status" value="1"/>
</dbReference>
<keyword evidence="12" id="KW-1185">Reference proteome</keyword>
<dbReference type="PANTHER" id="PTHR43047:SF72">
    <property type="entry name" value="OSMOSENSING HISTIDINE PROTEIN KINASE SLN1"/>
    <property type="match status" value="1"/>
</dbReference>
<dbReference type="RefSeq" id="WP_147389719.1">
    <property type="nucleotide sequence ID" value="NZ_AQHF01000021.1"/>
</dbReference>
<evidence type="ECO:0000256" key="7">
    <source>
        <dbReference type="PROSITE-ProRule" id="PRU00169"/>
    </source>
</evidence>
<dbReference type="Pfam" id="PF00512">
    <property type="entry name" value="HisKA"/>
    <property type="match status" value="1"/>
</dbReference>
<dbReference type="PRINTS" id="PR00344">
    <property type="entry name" value="BCTRLSENSOR"/>
</dbReference>
<evidence type="ECO:0000256" key="4">
    <source>
        <dbReference type="ARBA" id="ARBA00022679"/>
    </source>
</evidence>
<dbReference type="InterPro" id="IPR001789">
    <property type="entry name" value="Sig_transdc_resp-reg_receiver"/>
</dbReference>
<keyword evidence="5" id="KW-0418">Kinase</keyword>
<dbReference type="GO" id="GO:0000155">
    <property type="term" value="F:phosphorelay sensor kinase activity"/>
    <property type="evidence" value="ECO:0007669"/>
    <property type="project" value="InterPro"/>
</dbReference>
<evidence type="ECO:0000256" key="8">
    <source>
        <dbReference type="SAM" id="Phobius"/>
    </source>
</evidence>
<dbReference type="InterPro" id="IPR036097">
    <property type="entry name" value="HisK_dim/P_sf"/>
</dbReference>
<feature type="modified residue" description="4-aspartylphosphate" evidence="7">
    <location>
        <position position="650"/>
    </location>
</feature>
<dbReference type="InterPro" id="IPR005467">
    <property type="entry name" value="His_kinase_dom"/>
</dbReference>
<evidence type="ECO:0000259" key="9">
    <source>
        <dbReference type="PROSITE" id="PS50109"/>
    </source>
</evidence>
<keyword evidence="8" id="KW-0812">Transmembrane</keyword>
<dbReference type="CDD" id="cd16922">
    <property type="entry name" value="HATPase_EvgS-ArcB-TorS-like"/>
    <property type="match status" value="1"/>
</dbReference>
<dbReference type="CDD" id="cd00082">
    <property type="entry name" value="HisKA"/>
    <property type="match status" value="1"/>
</dbReference>
<sequence>MKQKHSIVKEIKRKITTLFSIFLLILVAMVSFALLEQQAALIQEDLKRKGNSLINDFKAQINELIYQLAPISEDYILSSLPNNLLYTQHAIKILTQVVDNNAMIKSAFINDGSIFTVEGYPFYTLKWNSKVFSAYTNQVLSEQMRTLKIKKRVVSMADINGSQTKEAKLFLEIPLRQKQSSLMRPYNHTGVLFLELDLQSFFEASENSGIISLKSGDLTLEGSAELRHDQTDYQDIIYSAVEDKIKLDLLLHRQYTPFSNDIIRAILLIISFGLILVALLVWYLRKLSKRLINPMLVLERHCDRLKQGNYVTTTHDFEFKELQTLQVTLNQLAKQIKLQISSLEHEKIKAQSSERAKAFFLANMSHELRTPLNGIYGVFQLMKHHSDAINTNELITQGMTSTKTLLSLLNDLLDFSKIEAGELKVETVAVNLIRIATEVKHEFIHTADNLKVPLIVNCEKLTSPYRLADPLRLKQILRNLVSNAVKFTSSGEIRIVMKDAGKLVSIQVIDTGAGINKATVDSLFKRFQQADPSTTRKYGGTGLGLAIVKQLTELMGGTICVQSEEGVGSEFKLELNLSICATPLLHAHQDIHAVPQLKDKNLLLAEDNPLNQKIFSAMIKPTQAQLVIAKDGEEAIELYKKRKPDIFFIDIQMPKKDGLEVCAEVRLDNKQIPLIAVTANVMSGELDSYQKLGFDACVAKPIDMKKLYEVINTLIQ</sequence>
<proteinExistence type="predicted"/>
<dbReference type="Gene3D" id="6.10.340.10">
    <property type="match status" value="1"/>
</dbReference>
<evidence type="ECO:0000313" key="11">
    <source>
        <dbReference type="EMBL" id="MBE0346480.1"/>
    </source>
</evidence>
<comment type="catalytic activity">
    <reaction evidence="1">
        <text>ATP + protein L-histidine = ADP + protein N-phospho-L-histidine.</text>
        <dbReference type="EC" id="2.7.13.3"/>
    </reaction>
</comment>
<dbReference type="SMART" id="SM00388">
    <property type="entry name" value="HisKA"/>
    <property type="match status" value="1"/>
</dbReference>
<keyword evidence="3 7" id="KW-0597">Phosphoprotein</keyword>
<dbReference type="SUPFAM" id="SSF47384">
    <property type="entry name" value="Homodimeric domain of signal transducing histidine kinase"/>
    <property type="match status" value="1"/>
</dbReference>
<dbReference type="GO" id="GO:0009927">
    <property type="term" value="F:histidine phosphotransfer kinase activity"/>
    <property type="evidence" value="ECO:0007669"/>
    <property type="project" value="TreeGrafter"/>
</dbReference>
<keyword evidence="6" id="KW-0902">Two-component regulatory system</keyword>
<evidence type="ECO:0000313" key="12">
    <source>
        <dbReference type="Proteomes" id="UP000660708"/>
    </source>
</evidence>
<dbReference type="AlphaFoldDB" id="A0A8I0MWH5"/>
<protein>
    <recommendedName>
        <fullName evidence="2">histidine kinase</fullName>
        <ecNumber evidence="2">2.7.13.3</ecNumber>
    </recommendedName>
</protein>
<keyword evidence="8" id="KW-1133">Transmembrane helix</keyword>
<dbReference type="InterPro" id="IPR011006">
    <property type="entry name" value="CheY-like_superfamily"/>
</dbReference>
<evidence type="ECO:0000256" key="1">
    <source>
        <dbReference type="ARBA" id="ARBA00000085"/>
    </source>
</evidence>
<dbReference type="EC" id="2.7.13.3" evidence="2"/>
<organism evidence="11 12">
    <name type="scientific">Pseudoalteromonas peptidolytica F12-50-A1</name>
    <dbReference type="NCBI Taxonomy" id="1315280"/>
    <lineage>
        <taxon>Bacteria</taxon>
        <taxon>Pseudomonadati</taxon>
        <taxon>Pseudomonadota</taxon>
        <taxon>Gammaproteobacteria</taxon>
        <taxon>Alteromonadales</taxon>
        <taxon>Pseudoalteromonadaceae</taxon>
        <taxon>Pseudoalteromonas</taxon>
    </lineage>
</organism>
<evidence type="ECO:0000256" key="5">
    <source>
        <dbReference type="ARBA" id="ARBA00022777"/>
    </source>
</evidence>
<dbReference type="InterPro" id="IPR004358">
    <property type="entry name" value="Sig_transdc_His_kin-like_C"/>
</dbReference>
<dbReference type="SUPFAM" id="SSF55874">
    <property type="entry name" value="ATPase domain of HSP90 chaperone/DNA topoisomerase II/histidine kinase"/>
    <property type="match status" value="1"/>
</dbReference>
<reference evidence="11 12" key="1">
    <citation type="submission" date="2015-06" db="EMBL/GenBank/DDBJ databases">
        <title>Genome sequence of Pseudoalteromonas peptidolytica.</title>
        <authorList>
            <person name="Xie B.-B."/>
            <person name="Rong J.-C."/>
            <person name="Qin Q.-L."/>
            <person name="Zhang Y.-Z."/>
        </authorList>
    </citation>
    <scope>NUCLEOTIDE SEQUENCE [LARGE SCALE GENOMIC DNA]</scope>
    <source>
        <strain evidence="11 12">F12-50-A1</strain>
    </source>
</reference>
<name>A0A8I0MWH5_9GAMM</name>
<feature type="domain" description="Histidine kinase" evidence="9">
    <location>
        <begin position="363"/>
        <end position="579"/>
    </location>
</feature>
<accession>A0A8I0MWH5</accession>
<dbReference type="Pfam" id="PF00072">
    <property type="entry name" value="Response_reg"/>
    <property type="match status" value="1"/>
</dbReference>
<dbReference type="PANTHER" id="PTHR43047">
    <property type="entry name" value="TWO-COMPONENT HISTIDINE PROTEIN KINASE"/>
    <property type="match status" value="1"/>
</dbReference>
<dbReference type="GO" id="GO:0005886">
    <property type="term" value="C:plasma membrane"/>
    <property type="evidence" value="ECO:0007669"/>
    <property type="project" value="TreeGrafter"/>
</dbReference>
<dbReference type="FunFam" id="3.30.565.10:FF:000010">
    <property type="entry name" value="Sensor histidine kinase RcsC"/>
    <property type="match status" value="1"/>
</dbReference>
<gene>
    <name evidence="11" type="ORF">PPEP_a3717</name>
</gene>
<dbReference type="PROSITE" id="PS50109">
    <property type="entry name" value="HIS_KIN"/>
    <property type="match status" value="1"/>
</dbReference>
<dbReference type="InterPro" id="IPR003594">
    <property type="entry name" value="HATPase_dom"/>
</dbReference>